<dbReference type="EMBL" id="OD567255">
    <property type="protein sequence ID" value="CAD7445411.1"/>
    <property type="molecule type" value="Genomic_DNA"/>
</dbReference>
<dbReference type="InterPro" id="IPR013087">
    <property type="entry name" value="Znf_C2H2_type"/>
</dbReference>
<dbReference type="GO" id="GO:0006355">
    <property type="term" value="P:regulation of DNA-templated transcription"/>
    <property type="evidence" value="ECO:0007669"/>
    <property type="project" value="UniProtKB-ARBA"/>
</dbReference>
<evidence type="ECO:0000256" key="4">
    <source>
        <dbReference type="ARBA" id="ARBA00022737"/>
    </source>
</evidence>
<feature type="domain" description="C2H2-type" evidence="11">
    <location>
        <begin position="538"/>
        <end position="565"/>
    </location>
</feature>
<dbReference type="SMART" id="SM00355">
    <property type="entry name" value="ZnF_C2H2"/>
    <property type="match status" value="9"/>
</dbReference>
<dbReference type="GO" id="GO:0005634">
    <property type="term" value="C:nucleus"/>
    <property type="evidence" value="ECO:0007669"/>
    <property type="project" value="UniProtKB-SubCell"/>
</dbReference>
<dbReference type="Gene3D" id="3.30.160.60">
    <property type="entry name" value="Classic Zinc Finger"/>
    <property type="match status" value="8"/>
</dbReference>
<feature type="domain" description="C2H2-type" evidence="11">
    <location>
        <begin position="194"/>
        <end position="222"/>
    </location>
</feature>
<feature type="compositionally biased region" description="Basic and acidic residues" evidence="10">
    <location>
        <begin position="64"/>
        <end position="85"/>
    </location>
</feature>
<evidence type="ECO:0000256" key="7">
    <source>
        <dbReference type="ARBA" id="ARBA00023125"/>
    </source>
</evidence>
<feature type="compositionally biased region" description="Basic and acidic residues" evidence="10">
    <location>
        <begin position="129"/>
        <end position="144"/>
    </location>
</feature>
<keyword evidence="4" id="KW-0677">Repeat</keyword>
<feature type="compositionally biased region" description="Basic and acidic residues" evidence="10">
    <location>
        <begin position="283"/>
        <end position="306"/>
    </location>
</feature>
<dbReference type="GO" id="GO:0003677">
    <property type="term" value="F:DNA binding"/>
    <property type="evidence" value="ECO:0007669"/>
    <property type="project" value="UniProtKB-KW"/>
</dbReference>
<dbReference type="AlphaFoldDB" id="A0A7R9I4Q1"/>
<dbReference type="Pfam" id="PF00096">
    <property type="entry name" value="zf-C2H2"/>
    <property type="match status" value="3"/>
</dbReference>
<feature type="domain" description="C2H2-type" evidence="11">
    <location>
        <begin position="426"/>
        <end position="453"/>
    </location>
</feature>
<dbReference type="GO" id="GO:0008270">
    <property type="term" value="F:zinc ion binding"/>
    <property type="evidence" value="ECO:0007669"/>
    <property type="project" value="UniProtKB-KW"/>
</dbReference>
<evidence type="ECO:0000256" key="1">
    <source>
        <dbReference type="ARBA" id="ARBA00004123"/>
    </source>
</evidence>
<dbReference type="FunFam" id="3.30.160.60:FF:000135">
    <property type="entry name" value="Zinc finger protein 358"/>
    <property type="match status" value="1"/>
</dbReference>
<evidence type="ECO:0000256" key="10">
    <source>
        <dbReference type="SAM" id="MobiDB-lite"/>
    </source>
</evidence>
<feature type="region of interest" description="Disordered" evidence="10">
    <location>
        <begin position="58"/>
        <end position="160"/>
    </location>
</feature>
<feature type="domain" description="C2H2-type" evidence="11">
    <location>
        <begin position="510"/>
        <end position="537"/>
    </location>
</feature>
<evidence type="ECO:0000256" key="5">
    <source>
        <dbReference type="ARBA" id="ARBA00022771"/>
    </source>
</evidence>
<evidence type="ECO:0000256" key="8">
    <source>
        <dbReference type="ARBA" id="ARBA00023242"/>
    </source>
</evidence>
<organism evidence="12">
    <name type="scientific">Timema bartmani</name>
    <dbReference type="NCBI Taxonomy" id="61472"/>
    <lineage>
        <taxon>Eukaryota</taxon>
        <taxon>Metazoa</taxon>
        <taxon>Ecdysozoa</taxon>
        <taxon>Arthropoda</taxon>
        <taxon>Hexapoda</taxon>
        <taxon>Insecta</taxon>
        <taxon>Pterygota</taxon>
        <taxon>Neoptera</taxon>
        <taxon>Polyneoptera</taxon>
        <taxon>Phasmatodea</taxon>
        <taxon>Timematodea</taxon>
        <taxon>Timematoidea</taxon>
        <taxon>Timematidae</taxon>
        <taxon>Timema</taxon>
    </lineage>
</organism>
<dbReference type="PROSITE" id="PS50157">
    <property type="entry name" value="ZINC_FINGER_C2H2_2"/>
    <property type="match status" value="9"/>
</dbReference>
<feature type="domain" description="C2H2-type" evidence="11">
    <location>
        <begin position="166"/>
        <end position="193"/>
    </location>
</feature>
<protein>
    <recommendedName>
        <fullName evidence="11">C2H2-type domain-containing protein</fullName>
    </recommendedName>
</protein>
<dbReference type="FunFam" id="3.30.160.60:FF:000702">
    <property type="entry name" value="Transcription factor E4F1 isoform 1"/>
    <property type="match status" value="1"/>
</dbReference>
<feature type="compositionally biased region" description="Acidic residues" evidence="10">
    <location>
        <begin position="307"/>
        <end position="332"/>
    </location>
</feature>
<feature type="domain" description="C2H2-type" evidence="11">
    <location>
        <begin position="566"/>
        <end position="588"/>
    </location>
</feature>
<evidence type="ECO:0000256" key="3">
    <source>
        <dbReference type="ARBA" id="ARBA00022723"/>
    </source>
</evidence>
<gene>
    <name evidence="12" type="ORF">TBIB3V08_LOCUS7763</name>
</gene>
<sequence length="816" mass="91651">MEKFSFCEVTERELDYSDEKSTKLRKEILSSFKKSCHKNGYNIDSVEVQGVGCQTEVLASMKDGSSRDSEDSSDVKRLEASKETDTSQETVTDDGAITEEVDQVTKSIPNKQGKKKIHPRKNNNSDLAVPKEPHESQAPEKPSADSKPNNAEPKTKDARRKRRYVHPCLLCGRLFRRPCEVKQHLLSHGGAKPYQCQECGKRFGSKSGAGIHALKQHGKDISAENIINVCHDPMDTLEVTMVDGDEEVKNDTANNNSDNFSGSEDDDDDFEWKMDDTEFGFNEGKDVKLEVSDGDCEKGGTEHHIDDDDDEDDDDDDEDNDEDENDDGDEDTKDSKDEGEINEDKKISLESVVVKKELEFEERDLKETLKVPRVKNEQNSHNLSSSSLQIGPQILQGLSKNELKNARRRERRRRQKNDSFPKPPKHKCEICGKMWRTTSEYKSHIATHSDERPFICEICGQAYKHKTALDVHVGMHNGINPFSCPYCNKAFTQKGALQRHLPIHTGEAPYQCELCGKRFVHHTSFNMHTLAHTGQKSYKCAVCGLALLSGSHLKRHSRVHTGERPYQCQTCGKRFAERYNLVAHTRVHDPLAGGGRESAKKMHRCQLCGASFDRKPKLEDHMALSHNKINDADDSRKWLGFGHLFNAADVNHHHHHQGNVGRTRQLPSPAVGCCATLSTATPSSGSHPARPRHQQLLLRALASPARFGKHDVTKFQQTYSRSNPYLTFVTSVSRWHHMLFGNKLESDMMDGSDKLMLESQHRLLSEMSVLGGMGPAHGRNMLASGLHHSSQALHIPGAPNPHALLQSRVNMFSPDN</sequence>
<evidence type="ECO:0000256" key="2">
    <source>
        <dbReference type="ARBA" id="ARBA00006991"/>
    </source>
</evidence>
<accession>A0A7R9I4Q1</accession>
<keyword evidence="8" id="KW-0539">Nucleus</keyword>
<keyword evidence="6" id="KW-0862">Zinc</keyword>
<feature type="domain" description="C2H2-type" evidence="11">
    <location>
        <begin position="482"/>
        <end position="509"/>
    </location>
</feature>
<dbReference type="FunFam" id="3.30.160.60:FF:002343">
    <property type="entry name" value="Zinc finger protein 33A"/>
    <property type="match status" value="1"/>
</dbReference>
<feature type="region of interest" description="Disordered" evidence="10">
    <location>
        <begin position="371"/>
        <end position="425"/>
    </location>
</feature>
<dbReference type="InterPro" id="IPR050331">
    <property type="entry name" value="Zinc_finger"/>
</dbReference>
<feature type="domain" description="C2H2-type" evidence="11">
    <location>
        <begin position="603"/>
        <end position="631"/>
    </location>
</feature>
<feature type="compositionally biased region" description="Low complexity" evidence="10">
    <location>
        <begin position="379"/>
        <end position="389"/>
    </location>
</feature>
<keyword evidence="5 9" id="KW-0863">Zinc-finger</keyword>
<dbReference type="InterPro" id="IPR036236">
    <property type="entry name" value="Znf_C2H2_sf"/>
</dbReference>
<comment type="similarity">
    <text evidence="2">Belongs to the krueppel C2H2-type zinc-finger protein family.</text>
</comment>
<feature type="compositionally biased region" description="Basic residues" evidence="10">
    <location>
        <begin position="112"/>
        <end position="121"/>
    </location>
</feature>
<dbReference type="PROSITE" id="PS00028">
    <property type="entry name" value="ZINC_FINGER_C2H2_1"/>
    <property type="match status" value="9"/>
</dbReference>
<feature type="compositionally biased region" description="Basic and acidic residues" evidence="10">
    <location>
        <begin position="333"/>
        <end position="344"/>
    </location>
</feature>
<dbReference type="PANTHER" id="PTHR16515">
    <property type="entry name" value="PR DOMAIN ZINC FINGER PROTEIN"/>
    <property type="match status" value="1"/>
</dbReference>
<comment type="subcellular location">
    <subcellularLocation>
        <location evidence="1">Nucleus</location>
    </subcellularLocation>
</comment>
<feature type="compositionally biased region" description="Basic residues" evidence="10">
    <location>
        <begin position="406"/>
        <end position="415"/>
    </location>
</feature>
<name>A0A7R9I4Q1_9NEOP</name>
<evidence type="ECO:0000256" key="6">
    <source>
        <dbReference type="ARBA" id="ARBA00022833"/>
    </source>
</evidence>
<proteinExistence type="inferred from homology"/>
<feature type="region of interest" description="Disordered" evidence="10">
    <location>
        <begin position="248"/>
        <end position="344"/>
    </location>
</feature>
<dbReference type="PANTHER" id="PTHR16515:SF49">
    <property type="entry name" value="GASTRULA ZINC FINGER PROTEIN XLCGF49.1-LIKE-RELATED"/>
    <property type="match status" value="1"/>
</dbReference>
<keyword evidence="3" id="KW-0479">Metal-binding</keyword>
<dbReference type="FunFam" id="3.30.160.60:FF:000100">
    <property type="entry name" value="Zinc finger 45-like"/>
    <property type="match status" value="1"/>
</dbReference>
<evidence type="ECO:0000313" key="12">
    <source>
        <dbReference type="EMBL" id="CAD7445411.1"/>
    </source>
</evidence>
<dbReference type="SUPFAM" id="SSF57667">
    <property type="entry name" value="beta-beta-alpha zinc fingers"/>
    <property type="match status" value="5"/>
</dbReference>
<evidence type="ECO:0000259" key="11">
    <source>
        <dbReference type="PROSITE" id="PS50157"/>
    </source>
</evidence>
<feature type="domain" description="C2H2-type" evidence="11">
    <location>
        <begin position="454"/>
        <end position="481"/>
    </location>
</feature>
<evidence type="ECO:0000256" key="9">
    <source>
        <dbReference type="PROSITE-ProRule" id="PRU00042"/>
    </source>
</evidence>
<reference evidence="12" key="1">
    <citation type="submission" date="2020-11" db="EMBL/GenBank/DDBJ databases">
        <authorList>
            <person name="Tran Van P."/>
        </authorList>
    </citation>
    <scope>NUCLEOTIDE SEQUENCE</scope>
</reference>
<keyword evidence="7" id="KW-0238">DNA-binding</keyword>